<reference evidence="4 5" key="1">
    <citation type="journal article" date="2023" name="Microbiol. Spectr.">
        <title>Symbiosis of Carpenter Bees with Uncharacterized Lactic Acid Bacteria Showing NAD Auxotrophy.</title>
        <authorList>
            <person name="Kawasaki S."/>
            <person name="Ozawa K."/>
            <person name="Mori T."/>
            <person name="Yamamoto A."/>
            <person name="Ito M."/>
            <person name="Ohkuma M."/>
            <person name="Sakamoto M."/>
            <person name="Matsutani M."/>
        </authorList>
    </citation>
    <scope>NUCLEOTIDE SEQUENCE [LARGE SCALE GENOMIC DNA]</scope>
    <source>
        <strain evidence="4 5">KimH</strain>
    </source>
</reference>
<accession>A0ABN6SIY0</accession>
<protein>
    <submittedName>
        <fullName evidence="4">Uncharacterized protein</fullName>
    </submittedName>
</protein>
<keyword evidence="3" id="KW-1133">Transmembrane helix</keyword>
<dbReference type="InterPro" id="IPR013378">
    <property type="entry name" value="InlB-like_B-rpt"/>
</dbReference>
<dbReference type="EMBL" id="AP026800">
    <property type="protein sequence ID" value="BDR55278.1"/>
    <property type="molecule type" value="Genomic_DNA"/>
</dbReference>
<evidence type="ECO:0000256" key="2">
    <source>
        <dbReference type="SAM" id="MobiDB-lite"/>
    </source>
</evidence>
<keyword evidence="3" id="KW-0812">Transmembrane</keyword>
<evidence type="ECO:0000256" key="3">
    <source>
        <dbReference type="SAM" id="Phobius"/>
    </source>
</evidence>
<evidence type="ECO:0000313" key="5">
    <source>
        <dbReference type="Proteomes" id="UP001321748"/>
    </source>
</evidence>
<dbReference type="Gene3D" id="2.60.40.4270">
    <property type="entry name" value="Listeria-Bacteroides repeat domain"/>
    <property type="match status" value="3"/>
</dbReference>
<keyword evidence="3" id="KW-0472">Membrane</keyword>
<name>A0ABN6SIY0_9BIFI</name>
<feature type="transmembrane region" description="Helical" evidence="3">
    <location>
        <begin position="495"/>
        <end position="514"/>
    </location>
</feature>
<dbReference type="RefSeq" id="WP_317642777.1">
    <property type="nucleotide sequence ID" value="NZ_AP026800.1"/>
</dbReference>
<proteinExistence type="predicted"/>
<dbReference type="InterPro" id="IPR032675">
    <property type="entry name" value="LRR_dom_sf"/>
</dbReference>
<dbReference type="Proteomes" id="UP001321748">
    <property type="component" value="Chromosome"/>
</dbReference>
<organism evidence="4 5">
    <name type="scientific">Bombiscardovia apis</name>
    <dbReference type="NCBI Taxonomy" id="2932182"/>
    <lineage>
        <taxon>Bacteria</taxon>
        <taxon>Bacillati</taxon>
        <taxon>Actinomycetota</taxon>
        <taxon>Actinomycetes</taxon>
        <taxon>Bifidobacteriales</taxon>
        <taxon>Bifidobacteriaceae</taxon>
        <taxon>Bombiscardovia</taxon>
    </lineage>
</organism>
<keyword evidence="5" id="KW-1185">Reference proteome</keyword>
<feature type="compositionally biased region" description="Low complexity" evidence="2">
    <location>
        <begin position="198"/>
        <end position="209"/>
    </location>
</feature>
<gene>
    <name evidence="4" type="ORF">KIMH_13890</name>
</gene>
<sequence length="532" mass="59121">MAGQKNAKQTITTRDRPCNRDRDTIAQCFPDPQLASCIARSQNTTVNGYLTSTNPGPDLYCSGVSSLKGLEAFSRISRIDLSNGTITSLEPLRHVSITFITFDNNLVSDISPLVSILDDSTKMGLNKISGVNNCIYDMSPFYDHRPYDGTRPWEMNFRNQKVVLPDIVLPTGRYTLPRAKYATWKTAQGPGTPHKKYSSSFSSPRPSSPNTTTDDVLVWNNARAGTYSYTFENHYVISHDYDIHSTPHWCHFTGTVSQTLYTTYEVKLDPNGGNPGTQTMNVRSNTAIGSIPVLPTRDHYEVTGWSLDKYGRSPWNLATNIVTQPITLYAQWKVRTYTVTFDPNGGSPTSTQPVVYNNTISSVTQPPNRNGNWRLTGWAKDRTGNQPWNLASNRVTDDLTLYAQWIKQYHVKFDVNGGSALAPDIAESNVDTGSALVAPTTVKQGWLVVGWSQQADGTGPMWNFSTNRVRADITLYAIWEKMVPMSLPKAGVLPIQRLTAGGLLALSSLAALIYSGHTIIRRHRHNNHLPQQ</sequence>
<dbReference type="Pfam" id="PF09479">
    <property type="entry name" value="Flg_new"/>
    <property type="match status" value="3"/>
</dbReference>
<feature type="region of interest" description="Disordered" evidence="2">
    <location>
        <begin position="185"/>
        <end position="214"/>
    </location>
</feature>
<evidence type="ECO:0000313" key="4">
    <source>
        <dbReference type="EMBL" id="BDR55278.1"/>
    </source>
</evidence>
<dbReference type="Gene3D" id="3.80.10.10">
    <property type="entry name" value="Ribonuclease Inhibitor"/>
    <property type="match status" value="1"/>
</dbReference>
<evidence type="ECO:0000256" key="1">
    <source>
        <dbReference type="ARBA" id="ARBA00004196"/>
    </source>
</evidence>
<dbReference type="InterPro" id="IPR042229">
    <property type="entry name" value="Listeria/Bacterioides_rpt_sf"/>
</dbReference>
<comment type="subcellular location">
    <subcellularLocation>
        <location evidence="1">Cell envelope</location>
    </subcellularLocation>
</comment>